<keyword evidence="5" id="KW-1185">Reference proteome</keyword>
<evidence type="ECO:0000313" key="5">
    <source>
        <dbReference type="Proteomes" id="UP000294593"/>
    </source>
</evidence>
<organism evidence="4 5">
    <name type="scientific">Aquabacterium commune</name>
    <dbReference type="NCBI Taxonomy" id="70586"/>
    <lineage>
        <taxon>Bacteria</taxon>
        <taxon>Pseudomonadati</taxon>
        <taxon>Pseudomonadota</taxon>
        <taxon>Betaproteobacteria</taxon>
        <taxon>Burkholderiales</taxon>
        <taxon>Aquabacterium</taxon>
    </lineage>
</organism>
<evidence type="ECO:0000313" key="4">
    <source>
        <dbReference type="EMBL" id="TDP87964.1"/>
    </source>
</evidence>
<dbReference type="InterPro" id="IPR005804">
    <property type="entry name" value="FA_desaturase_dom"/>
</dbReference>
<feature type="transmembrane region" description="Helical" evidence="2">
    <location>
        <begin position="228"/>
        <end position="251"/>
    </location>
</feature>
<dbReference type="InterPro" id="IPR012171">
    <property type="entry name" value="Fatty_acid_desaturase"/>
</dbReference>
<dbReference type="CDD" id="cd03510">
    <property type="entry name" value="Rhizobitoxine-FADS-like"/>
    <property type="match status" value="1"/>
</dbReference>
<reference evidence="4 5" key="1">
    <citation type="submission" date="2019-03" db="EMBL/GenBank/DDBJ databases">
        <title>Genomic Encyclopedia of Type Strains, Phase IV (KMG-IV): sequencing the most valuable type-strain genomes for metagenomic binning, comparative biology and taxonomic classification.</title>
        <authorList>
            <person name="Goeker M."/>
        </authorList>
    </citation>
    <scope>NUCLEOTIDE SEQUENCE [LARGE SCALE GENOMIC DNA]</scope>
    <source>
        <strain evidence="4 5">DSM 11901</strain>
    </source>
</reference>
<dbReference type="GO" id="GO:0016020">
    <property type="term" value="C:membrane"/>
    <property type="evidence" value="ECO:0007669"/>
    <property type="project" value="TreeGrafter"/>
</dbReference>
<evidence type="ECO:0000256" key="2">
    <source>
        <dbReference type="SAM" id="Phobius"/>
    </source>
</evidence>
<dbReference type="AlphaFoldDB" id="A0A4R6RN02"/>
<proteinExistence type="predicted"/>
<protein>
    <submittedName>
        <fullName evidence="4">Fatty acid desaturase</fullName>
    </submittedName>
</protein>
<dbReference type="Pfam" id="PF00487">
    <property type="entry name" value="FA_desaturase"/>
    <property type="match status" value="1"/>
</dbReference>
<keyword evidence="2" id="KW-0812">Transmembrane</keyword>
<comment type="caution">
    <text evidence="4">The sequence shown here is derived from an EMBL/GenBank/DDBJ whole genome shotgun (WGS) entry which is preliminary data.</text>
</comment>
<evidence type="ECO:0000259" key="3">
    <source>
        <dbReference type="Pfam" id="PF00487"/>
    </source>
</evidence>
<evidence type="ECO:0000256" key="1">
    <source>
        <dbReference type="SAM" id="MobiDB-lite"/>
    </source>
</evidence>
<feature type="region of interest" description="Disordered" evidence="1">
    <location>
        <begin position="1"/>
        <end position="23"/>
    </location>
</feature>
<dbReference type="Proteomes" id="UP000294593">
    <property type="component" value="Unassembled WGS sequence"/>
</dbReference>
<feature type="transmembrane region" description="Helical" evidence="2">
    <location>
        <begin position="53"/>
        <end position="73"/>
    </location>
</feature>
<gene>
    <name evidence="4" type="ORF">EV672_10196</name>
</gene>
<dbReference type="GO" id="GO:0008610">
    <property type="term" value="P:lipid biosynthetic process"/>
    <property type="evidence" value="ECO:0007669"/>
    <property type="project" value="UniProtKB-ARBA"/>
</dbReference>
<dbReference type="PANTHER" id="PTHR19353">
    <property type="entry name" value="FATTY ACID DESATURASE 2"/>
    <property type="match status" value="1"/>
</dbReference>
<dbReference type="EMBL" id="SNXW01000001">
    <property type="protein sequence ID" value="TDP87964.1"/>
    <property type="molecule type" value="Genomic_DNA"/>
</dbReference>
<keyword evidence="2" id="KW-0472">Membrane</keyword>
<dbReference type="PANTHER" id="PTHR19353:SF19">
    <property type="entry name" value="DELTA(5) FATTY ACID DESATURASE C-RELATED"/>
    <property type="match status" value="1"/>
</dbReference>
<dbReference type="GO" id="GO:0016717">
    <property type="term" value="F:oxidoreductase activity, acting on paired donors, with oxidation of a pair of donors resulting in the reduction of molecular oxygen to two molecules of water"/>
    <property type="evidence" value="ECO:0007669"/>
    <property type="project" value="TreeGrafter"/>
</dbReference>
<accession>A0A4R6RN02</accession>
<sequence length="343" mass="38141">MTPDTHAADAIQPVHSATPDAAQMPAPTRRKLKALFTPEQLAVLTKRSDVRGAWAIASTWGVIAAAFAVLAVWPNVFTFLLASAVIAGRQLCLAILQHEGSHGTLFQNRWANDVLTDWLCARPIWQNLPKYKVHHLGHHTRTGTEADPDISLHAGYPITPRSLMRKVLRDLSGLTGLKLVYGLLMMDAGVFKWTVANHIERLPQTGRTWGERVTTTARNMAPMLITNVALWACLAATGHAWLYGAWVVAYLNFLPLFVRIRSVAEHGCLARTPDMFLNTRTTRAGWLARMTVAPVHVNFHMEHHVMASVPCYRLPQMHAWLRAQADVPEPPGYLDVLKLASSR</sequence>
<keyword evidence="2" id="KW-1133">Transmembrane helix</keyword>
<name>A0A4R6RN02_9BURK</name>
<feature type="domain" description="Fatty acid desaturase" evidence="3">
    <location>
        <begin position="73"/>
        <end position="325"/>
    </location>
</feature>